<evidence type="ECO:0000313" key="3">
    <source>
        <dbReference type="EMBL" id="PWA71022.1"/>
    </source>
</evidence>
<sequence length="502" mass="53606">MAIDEIISSDTLMKVALFIIVQALVYLILSSSSNIFSKTAPSLRATSFRTVRSVSIRRIMAALSDLPAGGETSPSIKGSRSLRRQDSVTTLDDHSSPYQPSTSLSQNVSASNFGGLHSMVVSDSGDAVNDTRTNTSCVPHISATAPIGPQNCLAASQSVVQNLHQLHVGVGLNVAAQSCHHPVSAISVDGNAAAFVLVQMARVNESVSAFTVTNVDASFLGAGPDVPAYEGAFTSAVPVPMNEAPPIVPMVLDFSVAGFFIIHSYLVLETFLPGSSGGDAIPTQSPTFATRSLRPRRPRAPASRQHVSAGATRARQTTRAGPSQSINVGNLPMQGPIGPPQREGPPTDYRSFGGCDQVCQHCHAMFWIEEKRTGLPASAAPQYQRSCAGGRVLREDIVQGLIQFLDDNNALVQLFRTARDKLRDGDIPNFQIRLFGVVGSNQHELPTADTIGAIVYEGGPESMTDYDVVIERHSREPESIDALRYRNAVLQLLPKAIANVRA</sequence>
<dbReference type="AlphaFoldDB" id="A0A2U1NBZ7"/>
<keyword evidence="4" id="KW-1185">Reference proteome</keyword>
<dbReference type="Proteomes" id="UP000245207">
    <property type="component" value="Unassembled WGS sequence"/>
</dbReference>
<feature type="transmembrane region" description="Helical" evidence="2">
    <location>
        <begin position="12"/>
        <end position="29"/>
    </location>
</feature>
<gene>
    <name evidence="3" type="ORF">CTI12_AA283760</name>
</gene>
<proteinExistence type="predicted"/>
<feature type="compositionally biased region" description="Basic and acidic residues" evidence="1">
    <location>
        <begin position="83"/>
        <end position="95"/>
    </location>
</feature>
<evidence type="ECO:0008006" key="5">
    <source>
        <dbReference type="Google" id="ProtNLM"/>
    </source>
</evidence>
<dbReference type="OrthoDB" id="999321at2759"/>
<name>A0A2U1NBZ7_ARTAN</name>
<feature type="region of interest" description="Disordered" evidence="1">
    <location>
        <begin position="66"/>
        <end position="106"/>
    </location>
</feature>
<accession>A0A2U1NBZ7</accession>
<dbReference type="PANTHER" id="PTHR34268">
    <property type="entry name" value="OS01G0321850 PROTEIN"/>
    <property type="match status" value="1"/>
</dbReference>
<keyword evidence="2" id="KW-0812">Transmembrane</keyword>
<keyword evidence="2" id="KW-0472">Membrane</keyword>
<dbReference type="PANTHER" id="PTHR34268:SF8">
    <property type="entry name" value="FAE DOMAIN-CONTAINING PROTEIN"/>
    <property type="match status" value="1"/>
</dbReference>
<protein>
    <recommendedName>
        <fullName evidence="5">Helitron helicase-like domain-containing protein</fullName>
    </recommendedName>
</protein>
<keyword evidence="2" id="KW-1133">Transmembrane helix</keyword>
<comment type="caution">
    <text evidence="3">The sequence shown here is derived from an EMBL/GenBank/DDBJ whole genome shotgun (WGS) entry which is preliminary data.</text>
</comment>
<reference evidence="3 4" key="1">
    <citation type="journal article" date="2018" name="Mol. Plant">
        <title>The genome of Artemisia annua provides insight into the evolution of Asteraceae family and artemisinin biosynthesis.</title>
        <authorList>
            <person name="Shen Q."/>
            <person name="Zhang L."/>
            <person name="Liao Z."/>
            <person name="Wang S."/>
            <person name="Yan T."/>
            <person name="Shi P."/>
            <person name="Liu M."/>
            <person name="Fu X."/>
            <person name="Pan Q."/>
            <person name="Wang Y."/>
            <person name="Lv Z."/>
            <person name="Lu X."/>
            <person name="Zhang F."/>
            <person name="Jiang W."/>
            <person name="Ma Y."/>
            <person name="Chen M."/>
            <person name="Hao X."/>
            <person name="Li L."/>
            <person name="Tang Y."/>
            <person name="Lv G."/>
            <person name="Zhou Y."/>
            <person name="Sun X."/>
            <person name="Brodelius P.E."/>
            <person name="Rose J.K.C."/>
            <person name="Tang K."/>
        </authorList>
    </citation>
    <scope>NUCLEOTIDE SEQUENCE [LARGE SCALE GENOMIC DNA]</scope>
    <source>
        <strain evidence="4">cv. Huhao1</strain>
        <tissue evidence="3">Leaf</tissue>
    </source>
</reference>
<feature type="compositionally biased region" description="Low complexity" evidence="1">
    <location>
        <begin position="311"/>
        <end position="320"/>
    </location>
</feature>
<evidence type="ECO:0000256" key="1">
    <source>
        <dbReference type="SAM" id="MobiDB-lite"/>
    </source>
</evidence>
<feature type="region of interest" description="Disordered" evidence="1">
    <location>
        <begin position="279"/>
        <end position="349"/>
    </location>
</feature>
<feature type="compositionally biased region" description="Polar residues" evidence="1">
    <location>
        <begin position="96"/>
        <end position="106"/>
    </location>
</feature>
<evidence type="ECO:0000313" key="4">
    <source>
        <dbReference type="Proteomes" id="UP000245207"/>
    </source>
</evidence>
<organism evidence="3 4">
    <name type="scientific">Artemisia annua</name>
    <name type="common">Sweet wormwood</name>
    <dbReference type="NCBI Taxonomy" id="35608"/>
    <lineage>
        <taxon>Eukaryota</taxon>
        <taxon>Viridiplantae</taxon>
        <taxon>Streptophyta</taxon>
        <taxon>Embryophyta</taxon>
        <taxon>Tracheophyta</taxon>
        <taxon>Spermatophyta</taxon>
        <taxon>Magnoliopsida</taxon>
        <taxon>eudicotyledons</taxon>
        <taxon>Gunneridae</taxon>
        <taxon>Pentapetalae</taxon>
        <taxon>asterids</taxon>
        <taxon>campanulids</taxon>
        <taxon>Asterales</taxon>
        <taxon>Asteraceae</taxon>
        <taxon>Asteroideae</taxon>
        <taxon>Anthemideae</taxon>
        <taxon>Artemisiinae</taxon>
        <taxon>Artemisia</taxon>
    </lineage>
</organism>
<dbReference type="EMBL" id="PKPP01003148">
    <property type="protein sequence ID" value="PWA71022.1"/>
    <property type="molecule type" value="Genomic_DNA"/>
</dbReference>
<evidence type="ECO:0000256" key="2">
    <source>
        <dbReference type="SAM" id="Phobius"/>
    </source>
</evidence>